<comment type="similarity">
    <text evidence="2 8">Belongs to the trans-sulfuration enzymes family.</text>
</comment>
<dbReference type="Pfam" id="PF01053">
    <property type="entry name" value="Cys_Met_Meta_PP"/>
    <property type="match status" value="1"/>
</dbReference>
<evidence type="ECO:0000313" key="10">
    <source>
        <dbReference type="Proteomes" id="UP000734854"/>
    </source>
</evidence>
<dbReference type="EMBL" id="JACMSC010000014">
    <property type="protein sequence ID" value="KAG6490559.1"/>
    <property type="molecule type" value="Genomic_DNA"/>
</dbReference>
<evidence type="ECO:0000256" key="5">
    <source>
        <dbReference type="ARBA" id="ARBA00093222"/>
    </source>
</evidence>
<evidence type="ECO:0000256" key="4">
    <source>
        <dbReference type="ARBA" id="ARBA00060510"/>
    </source>
</evidence>
<dbReference type="InterPro" id="IPR015421">
    <property type="entry name" value="PyrdxlP-dep_Trfase_major"/>
</dbReference>
<dbReference type="FunFam" id="3.90.1150.10:FF:000033">
    <property type="entry name" value="Cystathionine gamma-synthase"/>
    <property type="match status" value="1"/>
</dbReference>
<dbReference type="GO" id="GO:0009086">
    <property type="term" value="P:methionine biosynthetic process"/>
    <property type="evidence" value="ECO:0007669"/>
    <property type="project" value="InterPro"/>
</dbReference>
<dbReference type="CDD" id="cd00614">
    <property type="entry name" value="CGS_like"/>
    <property type="match status" value="1"/>
</dbReference>
<dbReference type="AlphaFoldDB" id="A0A8J5FMQ3"/>
<evidence type="ECO:0000256" key="3">
    <source>
        <dbReference type="ARBA" id="ARBA00022898"/>
    </source>
</evidence>
<dbReference type="PANTHER" id="PTHR43379">
    <property type="entry name" value="CYSTATHIONINE GAMMA-SYNTHASE"/>
    <property type="match status" value="1"/>
</dbReference>
<evidence type="ECO:0000256" key="2">
    <source>
        <dbReference type="ARBA" id="ARBA00009077"/>
    </source>
</evidence>
<dbReference type="FunFam" id="3.40.640.10:FF:000046">
    <property type="entry name" value="Cystathionine gamma-lyase"/>
    <property type="match status" value="1"/>
</dbReference>
<evidence type="ECO:0000256" key="8">
    <source>
        <dbReference type="RuleBase" id="RU362118"/>
    </source>
</evidence>
<comment type="caution">
    <text evidence="9">The sequence shown here is derived from an EMBL/GenBank/DDBJ whole genome shotgun (WGS) entry which is preliminary data.</text>
</comment>
<dbReference type="InterPro" id="IPR054542">
    <property type="entry name" value="Cys_met_metab_PP"/>
</dbReference>
<dbReference type="InterPro" id="IPR015424">
    <property type="entry name" value="PyrdxlP-dep_Trfase"/>
</dbReference>
<dbReference type="GO" id="GO:0003962">
    <property type="term" value="F:cystathionine gamma-synthase activity"/>
    <property type="evidence" value="ECO:0007669"/>
    <property type="project" value="InterPro"/>
</dbReference>
<comment type="catalytic activity">
    <reaction evidence="6">
        <text>O-phospho-L-homoserine + L-cysteine = L,L-cystathionine + phosphate</text>
        <dbReference type="Rhea" id="RHEA:80891"/>
        <dbReference type="ChEBI" id="CHEBI:35235"/>
        <dbReference type="ChEBI" id="CHEBI:43474"/>
        <dbReference type="ChEBI" id="CHEBI:57590"/>
        <dbReference type="ChEBI" id="CHEBI:58161"/>
        <dbReference type="EC" id="2.5.1.160"/>
    </reaction>
</comment>
<keyword evidence="3 8" id="KW-0663">Pyridoxal phosphate</keyword>
<evidence type="ECO:0000256" key="7">
    <source>
        <dbReference type="ARBA" id="ARBA00093596"/>
    </source>
</evidence>
<name>A0A8J5FMQ3_ZINOF</name>
<keyword evidence="10" id="KW-1185">Reference proteome</keyword>
<comment type="pathway">
    <text evidence="4">Amino-acid biosynthesis; L-methionine biosynthesis via de novo pathway; L-cystathionine from O-succinyl-L-homoserine: step 1/1.</text>
</comment>
<dbReference type="Gene3D" id="3.90.1150.10">
    <property type="entry name" value="Aspartate Aminotransferase, domain 1"/>
    <property type="match status" value="1"/>
</dbReference>
<dbReference type="InterPro" id="IPR044639">
    <property type="entry name" value="CGS1/2"/>
</dbReference>
<dbReference type="SUPFAM" id="SSF53383">
    <property type="entry name" value="PLP-dependent transferases"/>
    <property type="match status" value="1"/>
</dbReference>
<sequence>MAVSSAFCPSSFASVVASAGDRGSADSGARPRFEKPASASFLRGSRSPRFSGLSSALILRFPPNFVRQLSTKARRNCSNIGVAQIVAASWSNGSPSFDAPRSAFSADAVVVPEAEGENSNVVGDGGLGSSFVESQILAPGKPKVSPAAAKVAASFSSDGSLAVHAGERYGRGITTDGITTPIVNTSAYWFNNSDELIDFKEKRHASFEYGRYGNPTTQALEEKMSALEVAESTLFVSSGMYASVALFSALVPAGGHIVITTDCYRKTRIFIQNELPKMGISVTVIDPADVDSLKSALDQNNVSLFFSESPTNPFLRCVDIELVSQLCHNKGALVCIDSTFASPINQKALNLGADLVLHSATKFIAGHNDVLGGCISGSEELISQIRLYHHVIGGVLNPNAAYLILRGMKTLHLRVDNQNKTALRMAQFLEEHPKIIRVYYPGLLSHPEHHIAKRQMTGFGGVVSFEVAGDLETTKKFVDSLKVPYLAPSFGGCESIVDQPAIMSYWQVYYVLGRDISGPERVSKYGIKDNLVRFSFGIEGFEDLKADIHQALEKL</sequence>
<gene>
    <name evidence="9" type="ORF">ZIOFF_051857</name>
</gene>
<dbReference type="Gene3D" id="3.40.640.10">
    <property type="entry name" value="Type I PLP-dependent aspartate aminotransferase-like (Major domain)"/>
    <property type="match status" value="1"/>
</dbReference>
<dbReference type="GO" id="GO:0019346">
    <property type="term" value="P:transsulfuration"/>
    <property type="evidence" value="ECO:0007669"/>
    <property type="project" value="InterPro"/>
</dbReference>
<evidence type="ECO:0000256" key="6">
    <source>
        <dbReference type="ARBA" id="ARBA00093261"/>
    </source>
</evidence>
<dbReference type="PANTHER" id="PTHR43379:SF1">
    <property type="entry name" value="CYSTATHIONINE GAMMA-SYNTHASE 1, CHLOROPLASTIC-RELATED"/>
    <property type="match status" value="1"/>
</dbReference>
<dbReference type="InterPro" id="IPR015422">
    <property type="entry name" value="PyrdxlP-dep_Trfase_small"/>
</dbReference>
<evidence type="ECO:0000256" key="1">
    <source>
        <dbReference type="ARBA" id="ARBA00001933"/>
    </source>
</evidence>
<reference evidence="9 10" key="1">
    <citation type="submission" date="2020-08" db="EMBL/GenBank/DDBJ databases">
        <title>Plant Genome Project.</title>
        <authorList>
            <person name="Zhang R.-G."/>
        </authorList>
    </citation>
    <scope>NUCLEOTIDE SEQUENCE [LARGE SCALE GENOMIC DNA]</scope>
    <source>
        <tissue evidence="9">Rhizome</tissue>
    </source>
</reference>
<dbReference type="PROSITE" id="PS00868">
    <property type="entry name" value="CYS_MET_METAB_PP"/>
    <property type="match status" value="1"/>
</dbReference>
<protein>
    <recommendedName>
        <fullName evidence="7">plant cystathionine gamma-synthase</fullName>
        <ecNumber evidence="7">2.5.1.160</ecNumber>
    </recommendedName>
</protein>
<comment type="catalytic activity">
    <reaction evidence="5">
        <text>O-succinyl-L-homoserine + L-cysteine = L,L-cystathionine + succinate + H(+)</text>
        <dbReference type="Rhea" id="RHEA:20397"/>
        <dbReference type="ChEBI" id="CHEBI:15378"/>
        <dbReference type="ChEBI" id="CHEBI:30031"/>
        <dbReference type="ChEBI" id="CHEBI:35235"/>
        <dbReference type="ChEBI" id="CHEBI:57661"/>
        <dbReference type="ChEBI" id="CHEBI:58161"/>
    </reaction>
</comment>
<dbReference type="GO" id="GO:0009507">
    <property type="term" value="C:chloroplast"/>
    <property type="evidence" value="ECO:0007669"/>
    <property type="project" value="TreeGrafter"/>
</dbReference>
<comment type="cofactor">
    <cofactor evidence="1 8">
        <name>pyridoxal 5'-phosphate</name>
        <dbReference type="ChEBI" id="CHEBI:597326"/>
    </cofactor>
</comment>
<dbReference type="InterPro" id="IPR000277">
    <property type="entry name" value="Cys/Met-Metab_PyrdxlP-dep_enz"/>
</dbReference>
<dbReference type="GO" id="GO:0030170">
    <property type="term" value="F:pyridoxal phosphate binding"/>
    <property type="evidence" value="ECO:0007669"/>
    <property type="project" value="InterPro"/>
</dbReference>
<evidence type="ECO:0000313" key="9">
    <source>
        <dbReference type="EMBL" id="KAG6490559.1"/>
    </source>
</evidence>
<dbReference type="EC" id="2.5.1.160" evidence="7"/>
<proteinExistence type="inferred from homology"/>
<organism evidence="9 10">
    <name type="scientific">Zingiber officinale</name>
    <name type="common">Ginger</name>
    <name type="synonym">Amomum zingiber</name>
    <dbReference type="NCBI Taxonomy" id="94328"/>
    <lineage>
        <taxon>Eukaryota</taxon>
        <taxon>Viridiplantae</taxon>
        <taxon>Streptophyta</taxon>
        <taxon>Embryophyta</taxon>
        <taxon>Tracheophyta</taxon>
        <taxon>Spermatophyta</taxon>
        <taxon>Magnoliopsida</taxon>
        <taxon>Liliopsida</taxon>
        <taxon>Zingiberales</taxon>
        <taxon>Zingiberaceae</taxon>
        <taxon>Zingiber</taxon>
    </lineage>
</organism>
<dbReference type="Proteomes" id="UP000734854">
    <property type="component" value="Unassembled WGS sequence"/>
</dbReference>
<accession>A0A8J5FMQ3</accession>